<keyword evidence="2" id="KW-0472">Membrane</keyword>
<keyword evidence="2" id="KW-1133">Transmembrane helix</keyword>
<dbReference type="OrthoDB" id="1707123at2"/>
<keyword evidence="2" id="KW-0812">Transmembrane</keyword>
<feature type="transmembrane region" description="Helical" evidence="2">
    <location>
        <begin position="78"/>
        <end position="97"/>
    </location>
</feature>
<gene>
    <name evidence="3" type="ORF">PaecuDRAFT_4031</name>
</gene>
<feature type="transmembrane region" description="Helical" evidence="2">
    <location>
        <begin position="12"/>
        <end position="33"/>
    </location>
</feature>
<accession>E0IEE0</accession>
<keyword evidence="4" id="KW-1185">Reference proteome</keyword>
<dbReference type="eggNOG" id="COG3595">
    <property type="taxonomic scope" value="Bacteria"/>
</dbReference>
<dbReference type="RefSeq" id="WP_006040014.1">
    <property type="nucleotide sequence ID" value="NZ_AEDD01000012.1"/>
</dbReference>
<evidence type="ECO:0000256" key="2">
    <source>
        <dbReference type="SAM" id="Phobius"/>
    </source>
</evidence>
<dbReference type="STRING" id="717606.PaecuDRAFT_4031"/>
<dbReference type="AlphaFoldDB" id="E0IEE0"/>
<organism evidence="3 4">
    <name type="scientific">Paenibacillus curdlanolyticus YK9</name>
    <dbReference type="NCBI Taxonomy" id="717606"/>
    <lineage>
        <taxon>Bacteria</taxon>
        <taxon>Bacillati</taxon>
        <taxon>Bacillota</taxon>
        <taxon>Bacilli</taxon>
        <taxon>Bacillales</taxon>
        <taxon>Paenibacillaceae</taxon>
        <taxon>Paenibacillus</taxon>
    </lineage>
</organism>
<evidence type="ECO:0000256" key="1">
    <source>
        <dbReference type="SAM" id="MobiDB-lite"/>
    </source>
</evidence>
<reference evidence="3 4" key="1">
    <citation type="submission" date="2010-07" db="EMBL/GenBank/DDBJ databases">
        <title>The draft genome of Paenibacillus curdlanolyticus YK9.</title>
        <authorList>
            <consortium name="US DOE Joint Genome Institute (JGI-PGF)"/>
            <person name="Lucas S."/>
            <person name="Copeland A."/>
            <person name="Lapidus A."/>
            <person name="Cheng J.-F."/>
            <person name="Bruce D."/>
            <person name="Goodwin L."/>
            <person name="Pitluck S."/>
            <person name="Land M.L."/>
            <person name="Hauser L."/>
            <person name="Chang Y.-J."/>
            <person name="Jeffries C."/>
            <person name="Anderson I.J."/>
            <person name="Johnson E."/>
            <person name="Loganathan U."/>
            <person name="Mulhopadhyay B."/>
            <person name="Kyrpides N."/>
            <person name="Woyke T.J."/>
        </authorList>
    </citation>
    <scope>NUCLEOTIDE SEQUENCE [LARGE SCALE GENOMIC DNA]</scope>
    <source>
        <strain evidence="3 4">YK9</strain>
    </source>
</reference>
<evidence type="ECO:0000313" key="4">
    <source>
        <dbReference type="Proteomes" id="UP000005387"/>
    </source>
</evidence>
<protein>
    <recommendedName>
        <fullName evidence="5">DUF5668 domain-containing protein</fullName>
    </recommendedName>
</protein>
<feature type="region of interest" description="Disordered" evidence="1">
    <location>
        <begin position="228"/>
        <end position="250"/>
    </location>
</feature>
<name>E0IEE0_9BACL</name>
<sequence>MANPANPPVKQWRVGTWSMGIALIMTGALLGAAQFNGTSGWIDHIWLWWPLLAIVLGIEIIIHLAMSKEQSPIIRYDLFSIVALSLVGGLCLFLAAAQSTGILDEMKQSLDSEYRTVSIAPVEQELESSVKRIVLQADEWLGGSIRVDAAPSVDGAASRAAAFGDCRIAVSSGGKEPAAIEMARARTVGGTMYISLHKPAEGRGFNDTSARCNATVVLPQQMPVELDTGNNNVTLADGKLPQGWSRTKRQ</sequence>
<proteinExistence type="predicted"/>
<dbReference type="EMBL" id="AEDD01000012">
    <property type="protein sequence ID" value="EFM09028.1"/>
    <property type="molecule type" value="Genomic_DNA"/>
</dbReference>
<evidence type="ECO:0000313" key="3">
    <source>
        <dbReference type="EMBL" id="EFM09028.1"/>
    </source>
</evidence>
<feature type="transmembrane region" description="Helical" evidence="2">
    <location>
        <begin position="45"/>
        <end position="66"/>
    </location>
</feature>
<dbReference type="Proteomes" id="UP000005387">
    <property type="component" value="Unassembled WGS sequence"/>
</dbReference>
<evidence type="ECO:0008006" key="5">
    <source>
        <dbReference type="Google" id="ProtNLM"/>
    </source>
</evidence>